<reference evidence="2 3" key="1">
    <citation type="submission" date="2019-03" db="EMBL/GenBank/DDBJ databases">
        <title>Draft genome sequence data and analysis of a Fermenting Bacterium, Soehngenia longevitae strain 1933PT, isolated from petroleum reservoir in Azerbaijan.</title>
        <authorList>
            <person name="Grouzdev D.S."/>
            <person name="Bidzhieva S.K."/>
            <person name="Sokolova D.S."/>
            <person name="Tourova T.P."/>
            <person name="Poltaraus A.B."/>
            <person name="Nazina T.N."/>
        </authorList>
    </citation>
    <scope>NUCLEOTIDE SEQUENCE [LARGE SCALE GENOMIC DNA]</scope>
    <source>
        <strain evidence="2 3">1933P</strain>
    </source>
</reference>
<proteinExistence type="predicted"/>
<dbReference type="PANTHER" id="PTHR43865:SF1">
    <property type="entry name" value="RUBRERYTHRIN-RELATED"/>
    <property type="match status" value="1"/>
</dbReference>
<evidence type="ECO:0000313" key="3">
    <source>
        <dbReference type="Proteomes" id="UP000298381"/>
    </source>
</evidence>
<sequence length="163" mass="19407">MYKEEQDIIKQGILNEIEGYEFYKLAAKEIDGQNNKNSFLELANEELKHVEYLKDLLKEMDKDDTEDIDLLSLKTIDSPGIFTWDKVDNDFLSLAISVYSIGIQMEKDSIEFYEQAKNKTEYKEAKDLYDLLIKWEKVHLEQFTKQYDLYTKDWWSQQGFAPF</sequence>
<feature type="domain" description="Rubrerythrin diiron-binding" evidence="1">
    <location>
        <begin position="7"/>
        <end position="145"/>
    </location>
</feature>
<dbReference type="InterPro" id="IPR052364">
    <property type="entry name" value="Rubrerythrin"/>
</dbReference>
<evidence type="ECO:0000313" key="2">
    <source>
        <dbReference type="EMBL" id="TFZ40716.1"/>
    </source>
</evidence>
<protein>
    <submittedName>
        <fullName evidence="2">Rubrerythrin</fullName>
    </submittedName>
</protein>
<dbReference type="AlphaFoldDB" id="A0A4Z0D763"/>
<comment type="caution">
    <text evidence="2">The sequence shown here is derived from an EMBL/GenBank/DDBJ whole genome shotgun (WGS) entry which is preliminary data.</text>
</comment>
<dbReference type="GO" id="GO:0046872">
    <property type="term" value="F:metal ion binding"/>
    <property type="evidence" value="ECO:0007669"/>
    <property type="project" value="InterPro"/>
</dbReference>
<evidence type="ECO:0000259" key="1">
    <source>
        <dbReference type="Pfam" id="PF02915"/>
    </source>
</evidence>
<dbReference type="SUPFAM" id="SSF47240">
    <property type="entry name" value="Ferritin-like"/>
    <property type="match status" value="1"/>
</dbReference>
<dbReference type="PANTHER" id="PTHR43865">
    <property type="entry name" value="RUBRERYTHRIN-RELATED"/>
    <property type="match status" value="1"/>
</dbReference>
<accession>A0A4Z0D763</accession>
<dbReference type="InterPro" id="IPR009078">
    <property type="entry name" value="Ferritin-like_SF"/>
</dbReference>
<dbReference type="InterPro" id="IPR003251">
    <property type="entry name" value="Rr_diiron-bd_dom"/>
</dbReference>
<dbReference type="InterPro" id="IPR012347">
    <property type="entry name" value="Ferritin-like"/>
</dbReference>
<gene>
    <name evidence="2" type="ORF">E4100_03940</name>
</gene>
<organism evidence="2 3">
    <name type="scientific">Soehngenia longivitae</name>
    <dbReference type="NCBI Taxonomy" id="2562294"/>
    <lineage>
        <taxon>Bacteria</taxon>
        <taxon>Bacillati</taxon>
        <taxon>Bacillota</taxon>
        <taxon>Tissierellia</taxon>
        <taxon>Tissierellales</taxon>
        <taxon>Tissierellaceae</taxon>
        <taxon>Soehngenia</taxon>
    </lineage>
</organism>
<dbReference type="CDD" id="cd01045">
    <property type="entry name" value="Ferritin_like_AB"/>
    <property type="match status" value="1"/>
</dbReference>
<dbReference type="Proteomes" id="UP000298381">
    <property type="component" value="Unassembled WGS sequence"/>
</dbReference>
<dbReference type="RefSeq" id="WP_135270742.1">
    <property type="nucleotide sequence ID" value="NZ_SRIB01000004.1"/>
</dbReference>
<name>A0A4Z0D763_9FIRM</name>
<dbReference type="OrthoDB" id="271558at2"/>
<keyword evidence="3" id="KW-1185">Reference proteome</keyword>
<dbReference type="EMBL" id="SRIB01000004">
    <property type="protein sequence ID" value="TFZ40716.1"/>
    <property type="molecule type" value="Genomic_DNA"/>
</dbReference>
<dbReference type="Gene3D" id="1.20.1260.10">
    <property type="match status" value="1"/>
</dbReference>
<dbReference type="GO" id="GO:0016491">
    <property type="term" value="F:oxidoreductase activity"/>
    <property type="evidence" value="ECO:0007669"/>
    <property type="project" value="InterPro"/>
</dbReference>
<dbReference type="Pfam" id="PF02915">
    <property type="entry name" value="Rubrerythrin"/>
    <property type="match status" value="1"/>
</dbReference>